<dbReference type="OrthoDB" id="9793166at2"/>
<keyword evidence="1" id="KW-1133">Transmembrane helix</keyword>
<accession>B6FZQ8</accession>
<keyword evidence="1" id="KW-0812">Transmembrane</keyword>
<keyword evidence="3" id="KW-1185">Reference proteome</keyword>
<evidence type="ECO:0008006" key="4">
    <source>
        <dbReference type="Google" id="ProtNLM"/>
    </source>
</evidence>
<keyword evidence="1" id="KW-0472">Membrane</keyword>
<sequence length="317" mass="36108">MKNTNLKKLTKNKMLMVFIFALIAVVLILGVDAVKISKSKTEANEIQKSYGSYHTEYVGITEEQIQSIFKEKDIERIDNVQNLGEINTNNGSKVELKSFEGRYYATTQYFAMKSQKLVGKQARNNNEIVLDEEAAKILGVGDELGKEINVTLEKEYTDKNGEKKTFKENKKFKVVGFVKKRYEDNIKDDVKIESNINRRIAYTYGNGNENVQGLIWNKGQELIPDEAVTYDVILRFKTGKENHVGSNVNLEKKVEQVGARSKIGKDKIYPNSNYINKLSKISIDSEKLCNKGKIIIVILAILAVVEIIYAVYTRKKR</sequence>
<organism evidence="2 3">
    <name type="scientific">Peptacetobacter hiranonis (strain DSM 13275 / JCM 10541 / KCTC 15199 / TO-931)</name>
    <name type="common">Clostridium hiranonis</name>
    <dbReference type="NCBI Taxonomy" id="500633"/>
    <lineage>
        <taxon>Bacteria</taxon>
        <taxon>Bacillati</taxon>
        <taxon>Bacillota</taxon>
        <taxon>Clostridia</taxon>
        <taxon>Peptostreptococcales</taxon>
        <taxon>Peptostreptococcaceae</taxon>
        <taxon>Peptacetobacter</taxon>
    </lineage>
</organism>
<dbReference type="AlphaFoldDB" id="B6FZQ8"/>
<protein>
    <recommendedName>
        <fullName evidence="4">MacB-like periplasmic core domain-containing protein</fullName>
    </recommendedName>
</protein>
<comment type="caution">
    <text evidence="2">The sequence shown here is derived from an EMBL/GenBank/DDBJ whole genome shotgun (WGS) entry which is preliminary data.</text>
</comment>
<dbReference type="Proteomes" id="UP000003178">
    <property type="component" value="Unassembled WGS sequence"/>
</dbReference>
<dbReference type="STRING" id="500633.CLOHIR_01362"/>
<dbReference type="eggNOG" id="COG0577">
    <property type="taxonomic scope" value="Bacteria"/>
</dbReference>
<dbReference type="EMBL" id="ABWP01000058">
    <property type="protein sequence ID" value="EEA85002.1"/>
    <property type="molecule type" value="Genomic_DNA"/>
</dbReference>
<feature type="transmembrane region" description="Helical" evidence="1">
    <location>
        <begin position="294"/>
        <end position="312"/>
    </location>
</feature>
<reference evidence="2 3" key="2">
    <citation type="submission" date="2008-10" db="EMBL/GenBank/DDBJ databases">
        <title>Draft genome sequence of Clostridium hiranonis (DSM 13275).</title>
        <authorList>
            <person name="Sudarsanam P."/>
            <person name="Ley R."/>
            <person name="Guruge J."/>
            <person name="Turnbaugh P.J."/>
            <person name="Mahowald M."/>
            <person name="Liep D."/>
            <person name="Gordon J."/>
        </authorList>
    </citation>
    <scope>NUCLEOTIDE SEQUENCE [LARGE SCALE GENOMIC DNA]</scope>
    <source>
        <strain evidence="2 3">DSM 13275</strain>
    </source>
</reference>
<gene>
    <name evidence="2" type="ORF">CLOHIR_01362</name>
</gene>
<dbReference type="RefSeq" id="WP_006440283.1">
    <property type="nucleotide sequence ID" value="NZ_DS995356.1"/>
</dbReference>
<evidence type="ECO:0000313" key="3">
    <source>
        <dbReference type="Proteomes" id="UP000003178"/>
    </source>
</evidence>
<reference evidence="2 3" key="1">
    <citation type="submission" date="2008-09" db="EMBL/GenBank/DDBJ databases">
        <authorList>
            <person name="Fulton L."/>
            <person name="Clifton S."/>
            <person name="Fulton B."/>
            <person name="Xu J."/>
            <person name="Minx P."/>
            <person name="Pepin K.H."/>
            <person name="Johnson M."/>
            <person name="Thiruvilangam P."/>
            <person name="Bhonagiri V."/>
            <person name="Nash W.E."/>
            <person name="Mardis E.R."/>
            <person name="Wilson R.K."/>
        </authorList>
    </citation>
    <scope>NUCLEOTIDE SEQUENCE [LARGE SCALE GENOMIC DNA]</scope>
    <source>
        <strain evidence="2 3">DSM 13275</strain>
    </source>
</reference>
<evidence type="ECO:0000313" key="2">
    <source>
        <dbReference type="EMBL" id="EEA85002.1"/>
    </source>
</evidence>
<proteinExistence type="predicted"/>
<dbReference type="HOGENOM" id="CLU_876345_0_0_9"/>
<evidence type="ECO:0000256" key="1">
    <source>
        <dbReference type="SAM" id="Phobius"/>
    </source>
</evidence>
<name>B6FZQ8_PEPHT</name>